<dbReference type="FunFam" id="3.15.10.30:FF:000001">
    <property type="entry name" value="Takeout-like protein 1"/>
    <property type="match status" value="1"/>
</dbReference>
<name>A0A8S3XKR3_PARAO</name>
<evidence type="ECO:0000313" key="5">
    <source>
        <dbReference type="Proteomes" id="UP000691718"/>
    </source>
</evidence>
<sequence length="314" mass="35547">MPDIINAFKNDIDAEPVRKTVEALKWSTVTISLPQSTLRLVTTGVVQELKGQKRRILAISIASVVAQLANELMSLYRVNRCFYELTQAKLAPDFIHPCNETSRECLVKSTQDAIPEFVKGMPNLGVPALDPFTIEKLSIPLSGLKVTFYQGKVTGFRKCIVDNVISELEKRHFVLEFHCNLTIKGDYDAVGKILLFPINGEGDAKIKLTNLRMKVDINTKYIKDNKGVNHFALKSYKYSFDYGDRVTFDLQNIFKESKQLSDTVLAFLNENWRTVSEEFGKPIVDYAVELAIKTIEKFFLAVPYEELINVPIPS</sequence>
<organism evidence="4 5">
    <name type="scientific">Parnassius apollo</name>
    <name type="common">Apollo butterfly</name>
    <name type="synonym">Papilio apollo</name>
    <dbReference type="NCBI Taxonomy" id="110799"/>
    <lineage>
        <taxon>Eukaryota</taxon>
        <taxon>Metazoa</taxon>
        <taxon>Ecdysozoa</taxon>
        <taxon>Arthropoda</taxon>
        <taxon>Hexapoda</taxon>
        <taxon>Insecta</taxon>
        <taxon>Pterygota</taxon>
        <taxon>Neoptera</taxon>
        <taxon>Endopterygota</taxon>
        <taxon>Lepidoptera</taxon>
        <taxon>Glossata</taxon>
        <taxon>Ditrysia</taxon>
        <taxon>Papilionoidea</taxon>
        <taxon>Papilionidae</taxon>
        <taxon>Parnassiinae</taxon>
        <taxon>Parnassini</taxon>
        <taxon>Parnassius</taxon>
        <taxon>Parnassius</taxon>
    </lineage>
</organism>
<dbReference type="Pfam" id="PF06585">
    <property type="entry name" value="JHBP"/>
    <property type="match status" value="1"/>
</dbReference>
<keyword evidence="5" id="KW-1185">Reference proteome</keyword>
<accession>A0A8S3XKR3</accession>
<dbReference type="AlphaFoldDB" id="A0A8S3XKR3"/>
<protein>
    <submittedName>
        <fullName evidence="4">(apollo) hypothetical protein</fullName>
    </submittedName>
</protein>
<dbReference type="Proteomes" id="UP000691718">
    <property type="component" value="Unassembled WGS sequence"/>
</dbReference>
<dbReference type="OrthoDB" id="6838842at2759"/>
<keyword evidence="2" id="KW-0090">Biological rhythms</keyword>
<dbReference type="GO" id="GO:0005615">
    <property type="term" value="C:extracellular space"/>
    <property type="evidence" value="ECO:0007669"/>
    <property type="project" value="TreeGrafter"/>
</dbReference>
<dbReference type="PANTHER" id="PTHR11008:SF32">
    <property type="entry name" value="CIRCADIAN CLOCK-CONTROLLED PROTEIN DAYWAKE-RELATED"/>
    <property type="match status" value="1"/>
</dbReference>
<dbReference type="SMART" id="SM00700">
    <property type="entry name" value="JHBP"/>
    <property type="match status" value="1"/>
</dbReference>
<comment type="caution">
    <text evidence="4">The sequence shown here is derived from an EMBL/GenBank/DDBJ whole genome shotgun (WGS) entry which is preliminary data.</text>
</comment>
<dbReference type="InterPro" id="IPR010562">
    <property type="entry name" value="Haemolymph_juvenile_hormone-bd"/>
</dbReference>
<evidence type="ECO:0000256" key="2">
    <source>
        <dbReference type="ARBA" id="ARBA00023108"/>
    </source>
</evidence>
<gene>
    <name evidence="4" type="ORF">PAPOLLO_LOCUS19089</name>
</gene>
<reference evidence="4" key="1">
    <citation type="submission" date="2021-04" db="EMBL/GenBank/DDBJ databases">
        <authorList>
            <person name="Tunstrom K."/>
        </authorList>
    </citation>
    <scope>NUCLEOTIDE SEQUENCE</scope>
</reference>
<keyword evidence="1" id="KW-0732">Signal</keyword>
<proteinExistence type="inferred from homology"/>
<dbReference type="PANTHER" id="PTHR11008">
    <property type="entry name" value="PROTEIN TAKEOUT-LIKE PROTEIN"/>
    <property type="match status" value="1"/>
</dbReference>
<dbReference type="EMBL" id="CAJQZP010001196">
    <property type="protein sequence ID" value="CAG5028607.1"/>
    <property type="molecule type" value="Genomic_DNA"/>
</dbReference>
<evidence type="ECO:0000256" key="3">
    <source>
        <dbReference type="ARBA" id="ARBA00060902"/>
    </source>
</evidence>
<comment type="similarity">
    <text evidence="3">Belongs to the TO family.</text>
</comment>
<dbReference type="GO" id="GO:0007623">
    <property type="term" value="P:circadian rhythm"/>
    <property type="evidence" value="ECO:0007669"/>
    <property type="project" value="UniProtKB-ARBA"/>
</dbReference>
<evidence type="ECO:0000313" key="4">
    <source>
        <dbReference type="EMBL" id="CAG5028607.1"/>
    </source>
</evidence>
<evidence type="ECO:0000256" key="1">
    <source>
        <dbReference type="ARBA" id="ARBA00022729"/>
    </source>
</evidence>